<organism evidence="1 2">
    <name type="scientific">Periophthalmus magnuspinnatus</name>
    <dbReference type="NCBI Taxonomy" id="409849"/>
    <lineage>
        <taxon>Eukaryota</taxon>
        <taxon>Metazoa</taxon>
        <taxon>Chordata</taxon>
        <taxon>Craniata</taxon>
        <taxon>Vertebrata</taxon>
        <taxon>Euteleostomi</taxon>
        <taxon>Actinopterygii</taxon>
        <taxon>Neopterygii</taxon>
        <taxon>Teleostei</taxon>
        <taxon>Neoteleostei</taxon>
        <taxon>Acanthomorphata</taxon>
        <taxon>Gobiaria</taxon>
        <taxon>Gobiiformes</taxon>
        <taxon>Gobioidei</taxon>
        <taxon>Gobiidae</taxon>
        <taxon>Oxudercinae</taxon>
        <taxon>Periophthalmus</taxon>
    </lineage>
</organism>
<reference evidence="1" key="2">
    <citation type="submission" date="2025-09" db="UniProtKB">
        <authorList>
            <consortium name="Ensembl"/>
        </authorList>
    </citation>
    <scope>IDENTIFICATION</scope>
</reference>
<proteinExistence type="predicted"/>
<sequence length="102" mass="11309">MSCPFSSFFSQSISGNQELTSDLPRRSLLEMSNVSPVAAVSTPPVPLFCSLRLSSILENLASCIRYSDEIACHEDYYLFFDNMMPICALPCLVLAAEHELLL</sequence>
<evidence type="ECO:0000313" key="1">
    <source>
        <dbReference type="Ensembl" id="ENSPMGP00000021354.1"/>
    </source>
</evidence>
<protein>
    <submittedName>
        <fullName evidence="1">Uncharacterized protein</fullName>
    </submittedName>
</protein>
<dbReference type="AlphaFoldDB" id="A0A3B4AXT0"/>
<accession>A0A3B4AXT0</accession>
<name>A0A3B4AXT0_9GOBI</name>
<reference evidence="1" key="1">
    <citation type="submission" date="2025-08" db="UniProtKB">
        <authorList>
            <consortium name="Ensembl"/>
        </authorList>
    </citation>
    <scope>IDENTIFICATION</scope>
</reference>
<evidence type="ECO:0000313" key="2">
    <source>
        <dbReference type="Proteomes" id="UP000261520"/>
    </source>
</evidence>
<keyword evidence="2" id="KW-1185">Reference proteome</keyword>
<dbReference type="Ensembl" id="ENSPMGT00000022751.1">
    <property type="protein sequence ID" value="ENSPMGP00000021354.1"/>
    <property type="gene ID" value="ENSPMGG00000017298.1"/>
</dbReference>
<dbReference type="Proteomes" id="UP000261520">
    <property type="component" value="Unplaced"/>
</dbReference>